<dbReference type="KEGG" id="oac:Oscil6304_0298"/>
<dbReference type="PANTHER" id="PTHR43464">
    <property type="entry name" value="METHYLTRANSFERASE"/>
    <property type="match status" value="1"/>
</dbReference>
<keyword evidence="3" id="KW-1185">Reference proteome</keyword>
<dbReference type="GO" id="GO:0032259">
    <property type="term" value="P:methylation"/>
    <property type="evidence" value="ECO:0007669"/>
    <property type="project" value="UniProtKB-KW"/>
</dbReference>
<dbReference type="Pfam" id="PF13847">
    <property type="entry name" value="Methyltransf_31"/>
    <property type="match status" value="1"/>
</dbReference>
<keyword evidence="2" id="KW-0830">Ubiquinone</keyword>
<accession>K9TDG4</accession>
<dbReference type="EMBL" id="CP003607">
    <property type="protein sequence ID" value="AFY80049.1"/>
    <property type="molecule type" value="Genomic_DNA"/>
</dbReference>
<protein>
    <submittedName>
        <fullName evidence="2">Methylase involved in ubiquinone/menaquinone biosynthesis</fullName>
    </submittedName>
</protein>
<dbReference type="AlphaFoldDB" id="K9TDG4"/>
<dbReference type="STRING" id="56110.Oscil6304_0298"/>
<evidence type="ECO:0000313" key="2">
    <source>
        <dbReference type="EMBL" id="AFY80049.1"/>
    </source>
</evidence>
<gene>
    <name evidence="2" type="ORF">Oscil6304_0298</name>
</gene>
<dbReference type="InterPro" id="IPR025714">
    <property type="entry name" value="Methyltranfer_dom"/>
</dbReference>
<keyword evidence="2" id="KW-0489">Methyltransferase</keyword>
<name>K9TDG4_9CYAN</name>
<dbReference type="CDD" id="cd02440">
    <property type="entry name" value="AdoMet_MTases"/>
    <property type="match status" value="1"/>
</dbReference>
<dbReference type="PANTHER" id="PTHR43464:SF91">
    <property type="entry name" value="SLL0487 PROTEIN"/>
    <property type="match status" value="1"/>
</dbReference>
<feature type="domain" description="Methyltransferase" evidence="1">
    <location>
        <begin position="58"/>
        <end position="164"/>
    </location>
</feature>
<dbReference type="InterPro" id="IPR029063">
    <property type="entry name" value="SAM-dependent_MTases_sf"/>
</dbReference>
<dbReference type="Gene3D" id="3.40.50.150">
    <property type="entry name" value="Vaccinia Virus protein VP39"/>
    <property type="match status" value="1"/>
</dbReference>
<dbReference type="Proteomes" id="UP000010367">
    <property type="component" value="Chromosome"/>
</dbReference>
<dbReference type="InParanoid" id="K9TDG4"/>
<dbReference type="HOGENOM" id="CLU_622297_0_0_3"/>
<dbReference type="eggNOG" id="COG2227">
    <property type="taxonomic scope" value="Bacteria"/>
</dbReference>
<dbReference type="RefSeq" id="WP_015146699.1">
    <property type="nucleotide sequence ID" value="NC_019693.1"/>
</dbReference>
<dbReference type="SUPFAM" id="SSF53335">
    <property type="entry name" value="S-adenosyl-L-methionine-dependent methyltransferases"/>
    <property type="match status" value="1"/>
</dbReference>
<reference evidence="2 3" key="1">
    <citation type="submission" date="2012-06" db="EMBL/GenBank/DDBJ databases">
        <title>Finished chromosome of genome of Oscillatoria acuminata PCC 6304.</title>
        <authorList>
            <consortium name="US DOE Joint Genome Institute"/>
            <person name="Gugger M."/>
            <person name="Coursin T."/>
            <person name="Rippka R."/>
            <person name="Tandeau De Marsac N."/>
            <person name="Huntemann M."/>
            <person name="Wei C.-L."/>
            <person name="Han J."/>
            <person name="Detter J.C."/>
            <person name="Han C."/>
            <person name="Tapia R."/>
            <person name="Davenport K."/>
            <person name="Daligault H."/>
            <person name="Erkkila T."/>
            <person name="Gu W."/>
            <person name="Munk A.C.C."/>
            <person name="Teshima H."/>
            <person name="Xu Y."/>
            <person name="Chain P."/>
            <person name="Chen A."/>
            <person name="Krypides N."/>
            <person name="Mavromatis K."/>
            <person name="Markowitz V."/>
            <person name="Szeto E."/>
            <person name="Ivanova N."/>
            <person name="Mikhailova N."/>
            <person name="Ovchinnikova G."/>
            <person name="Pagani I."/>
            <person name="Pati A."/>
            <person name="Goodwin L."/>
            <person name="Peters L."/>
            <person name="Pitluck S."/>
            <person name="Woyke T."/>
            <person name="Kerfeld C."/>
        </authorList>
    </citation>
    <scope>NUCLEOTIDE SEQUENCE [LARGE SCALE GENOMIC DNA]</scope>
    <source>
        <strain evidence="2 3">PCC 6304</strain>
    </source>
</reference>
<keyword evidence="2" id="KW-0808">Transferase</keyword>
<sequence length="441" mass="50821">MDNNNLEIVEKIRQQFDRGPYPRIPLEDSPKEDYNFLYIHNIVTPFYLKNRKIFPGEKKVILDAGCGSGYKALALAEANPGSKIVGVDISEVSVNLAQKRLEYHGVENAEFHVLDIENLESLGLEFDYINADDVLYLIPDLVAGLQSMKAVLKPEGIIRGNLHSALQRSNYFRAQNLFRMMGLMDENPGELEIEIVRDTMIAIKDDVWLKKTTWTNEKSEDEEFFLANYLLQGDKGYTIPEMFEALHQANLEFISMVNWRQWELLSLFKEPNNLPAFLSMSLPEISIQERLHLFELLHPIHRLLDFWCGHPTVEQNPVSVSDWSDSDWRRAKVHLHPQIKTNPVKEDLIQSITYQRPFQINRHLSSHTSDPLMLGSSIATCLLPLWEGTQTVSSLVERWLQVRSIDPVTLEAVSEKRAFEEVKDLLMTLELFIYVLLQQSA</sequence>
<dbReference type="GO" id="GO:0008168">
    <property type="term" value="F:methyltransferase activity"/>
    <property type="evidence" value="ECO:0007669"/>
    <property type="project" value="UniProtKB-KW"/>
</dbReference>
<evidence type="ECO:0000259" key="1">
    <source>
        <dbReference type="Pfam" id="PF13847"/>
    </source>
</evidence>
<evidence type="ECO:0000313" key="3">
    <source>
        <dbReference type="Proteomes" id="UP000010367"/>
    </source>
</evidence>
<dbReference type="PATRIC" id="fig|56110.3.peg.366"/>
<proteinExistence type="predicted"/>
<organism evidence="2 3">
    <name type="scientific">Oscillatoria acuminata PCC 6304</name>
    <dbReference type="NCBI Taxonomy" id="56110"/>
    <lineage>
        <taxon>Bacteria</taxon>
        <taxon>Bacillati</taxon>
        <taxon>Cyanobacteriota</taxon>
        <taxon>Cyanophyceae</taxon>
        <taxon>Oscillatoriophycideae</taxon>
        <taxon>Oscillatoriales</taxon>
        <taxon>Oscillatoriaceae</taxon>
        <taxon>Oscillatoria</taxon>
    </lineage>
</organism>
<dbReference type="OrthoDB" id="649979at2"/>